<dbReference type="PANTHER" id="PTHR33602:SF1">
    <property type="entry name" value="REGULATORY PROTEIN RECX FAMILY PROTEIN"/>
    <property type="match status" value="1"/>
</dbReference>
<dbReference type="GO" id="GO:0005737">
    <property type="term" value="C:cytoplasm"/>
    <property type="evidence" value="ECO:0007669"/>
    <property type="project" value="UniProtKB-SubCell"/>
</dbReference>
<name>A0A1I2C289_9BACT</name>
<sequence>MQNQQQEAFQRAANLCSRYEKCSGDIFQKLIQWGLTEDEAFPVLDALKEEKYIDDERFARSFVRDKFRFNKWGKLKISNHLRAKRVESRLIDEALTEIDESDYQDLLERLLKEKNRGLKAGSEQERKAKLFRFAQGRGFEGNLIFEVLSQLLARE</sequence>
<comment type="function">
    <text evidence="5">Modulates RecA activity.</text>
</comment>
<dbReference type="Proteomes" id="UP000198964">
    <property type="component" value="Unassembled WGS sequence"/>
</dbReference>
<feature type="domain" description="RecX second three-helical" evidence="6">
    <location>
        <begin position="54"/>
        <end position="95"/>
    </location>
</feature>
<evidence type="ECO:0000256" key="3">
    <source>
        <dbReference type="ARBA" id="ARBA00018111"/>
    </source>
</evidence>
<proteinExistence type="inferred from homology"/>
<evidence type="ECO:0000259" key="7">
    <source>
        <dbReference type="Pfam" id="PF21981"/>
    </source>
</evidence>
<dbReference type="Pfam" id="PF02631">
    <property type="entry name" value="RecX_HTH2"/>
    <property type="match status" value="1"/>
</dbReference>
<gene>
    <name evidence="5" type="primary">recX</name>
    <name evidence="8" type="ORF">SAMN05216283_101583</name>
</gene>
<dbReference type="Pfam" id="PF21981">
    <property type="entry name" value="RecX_HTH3"/>
    <property type="match status" value="1"/>
</dbReference>
<evidence type="ECO:0000256" key="4">
    <source>
        <dbReference type="ARBA" id="ARBA00022490"/>
    </source>
</evidence>
<dbReference type="InterPro" id="IPR053924">
    <property type="entry name" value="RecX_HTH_2nd"/>
</dbReference>
<comment type="subcellular location">
    <subcellularLocation>
        <location evidence="1 5">Cytoplasm</location>
    </subcellularLocation>
</comment>
<keyword evidence="9" id="KW-1185">Reference proteome</keyword>
<accession>A0A1I2C289</accession>
<evidence type="ECO:0000256" key="5">
    <source>
        <dbReference type="HAMAP-Rule" id="MF_01114"/>
    </source>
</evidence>
<dbReference type="STRING" id="655355.SAMN05216283_101583"/>
<dbReference type="InterPro" id="IPR003783">
    <property type="entry name" value="Regulatory_RecX"/>
</dbReference>
<evidence type="ECO:0000256" key="1">
    <source>
        <dbReference type="ARBA" id="ARBA00004496"/>
    </source>
</evidence>
<organism evidence="8 9">
    <name type="scientific">Sunxiuqinia elliptica</name>
    <dbReference type="NCBI Taxonomy" id="655355"/>
    <lineage>
        <taxon>Bacteria</taxon>
        <taxon>Pseudomonadati</taxon>
        <taxon>Bacteroidota</taxon>
        <taxon>Bacteroidia</taxon>
        <taxon>Marinilabiliales</taxon>
        <taxon>Prolixibacteraceae</taxon>
        <taxon>Sunxiuqinia</taxon>
    </lineage>
</organism>
<dbReference type="GO" id="GO:0006282">
    <property type="term" value="P:regulation of DNA repair"/>
    <property type="evidence" value="ECO:0007669"/>
    <property type="project" value="UniProtKB-UniRule"/>
</dbReference>
<evidence type="ECO:0000313" key="9">
    <source>
        <dbReference type="Proteomes" id="UP000198964"/>
    </source>
</evidence>
<evidence type="ECO:0000256" key="2">
    <source>
        <dbReference type="ARBA" id="ARBA00009695"/>
    </source>
</evidence>
<keyword evidence="4 5" id="KW-0963">Cytoplasm</keyword>
<dbReference type="PANTHER" id="PTHR33602">
    <property type="entry name" value="REGULATORY PROTEIN RECX FAMILY PROTEIN"/>
    <property type="match status" value="1"/>
</dbReference>
<dbReference type="AlphaFoldDB" id="A0A1I2C289"/>
<dbReference type="HAMAP" id="MF_01114">
    <property type="entry name" value="RecX"/>
    <property type="match status" value="1"/>
</dbReference>
<dbReference type="RefSeq" id="WP_093918310.1">
    <property type="nucleotide sequence ID" value="NZ_FONW01000001.1"/>
</dbReference>
<feature type="domain" description="RecX third three-helical" evidence="7">
    <location>
        <begin position="102"/>
        <end position="148"/>
    </location>
</feature>
<evidence type="ECO:0000259" key="6">
    <source>
        <dbReference type="Pfam" id="PF02631"/>
    </source>
</evidence>
<dbReference type="InterPro" id="IPR036388">
    <property type="entry name" value="WH-like_DNA-bd_sf"/>
</dbReference>
<protein>
    <recommendedName>
        <fullName evidence="3 5">Regulatory protein RecX</fullName>
    </recommendedName>
</protein>
<evidence type="ECO:0000313" key="8">
    <source>
        <dbReference type="EMBL" id="SFE62491.1"/>
    </source>
</evidence>
<comment type="similarity">
    <text evidence="2 5">Belongs to the RecX family.</text>
</comment>
<reference evidence="8 9" key="1">
    <citation type="submission" date="2016-10" db="EMBL/GenBank/DDBJ databases">
        <authorList>
            <person name="de Groot N.N."/>
        </authorList>
    </citation>
    <scope>NUCLEOTIDE SEQUENCE [LARGE SCALE GENOMIC DNA]</scope>
    <source>
        <strain evidence="8 9">CGMCC 1.9156</strain>
    </source>
</reference>
<dbReference type="EMBL" id="FONW01000001">
    <property type="protein sequence ID" value="SFE62491.1"/>
    <property type="molecule type" value="Genomic_DNA"/>
</dbReference>
<dbReference type="Gene3D" id="1.10.10.10">
    <property type="entry name" value="Winged helix-like DNA-binding domain superfamily/Winged helix DNA-binding domain"/>
    <property type="match status" value="1"/>
</dbReference>
<dbReference type="InterPro" id="IPR053925">
    <property type="entry name" value="RecX_HTH_3rd"/>
</dbReference>